<dbReference type="EMBL" id="CP023737">
    <property type="protein sequence ID" value="ATQ69615.1"/>
    <property type="molecule type" value="Genomic_DNA"/>
</dbReference>
<evidence type="ECO:0000313" key="1">
    <source>
        <dbReference type="EMBL" id="ATQ69615.1"/>
    </source>
</evidence>
<name>A0A2D2D3R7_METT3</name>
<sequence length="124" mass="12874">MLGRDEFEITLELRPRGPPGAPFSSLRDFYMIRPLSVLAVAAAMLALPSTSSLADRAKADACAAGLSPDAKLIYSSIIGKMAPGVDLVATVKSQARSLVMAGKLERAQAQSAAQSAGGCLRQAL</sequence>
<reference evidence="2" key="1">
    <citation type="submission" date="2017-10" db="EMBL/GenBank/DDBJ databases">
        <title>Completed PacBio SMRT sequence of Methylosinus trichosporium OB3b reveals presence of a third large plasmid.</title>
        <authorList>
            <person name="Charles T.C."/>
            <person name="Lynch M.D.J."/>
            <person name="Heil J.R."/>
            <person name="Cheng J."/>
        </authorList>
    </citation>
    <scope>NUCLEOTIDE SEQUENCE [LARGE SCALE GENOMIC DNA]</scope>
    <source>
        <strain evidence="2">OB3b</strain>
    </source>
</reference>
<dbReference type="KEGG" id="mtw:CQW49_18285"/>
<accession>A0A2D2D3R7</accession>
<dbReference type="Proteomes" id="UP000230709">
    <property type="component" value="Chromosome"/>
</dbReference>
<dbReference type="AlphaFoldDB" id="A0A2D2D3R7"/>
<proteinExistence type="predicted"/>
<protein>
    <submittedName>
        <fullName evidence="1">Uncharacterized protein</fullName>
    </submittedName>
</protein>
<keyword evidence="2" id="KW-1185">Reference proteome</keyword>
<organism evidence="1 2">
    <name type="scientific">Methylosinus trichosporium (strain ATCC 35070 / NCIMB 11131 / UNIQEM 75 / OB3b)</name>
    <dbReference type="NCBI Taxonomy" id="595536"/>
    <lineage>
        <taxon>Bacteria</taxon>
        <taxon>Pseudomonadati</taxon>
        <taxon>Pseudomonadota</taxon>
        <taxon>Alphaproteobacteria</taxon>
        <taxon>Hyphomicrobiales</taxon>
        <taxon>Methylocystaceae</taxon>
        <taxon>Methylosinus</taxon>
    </lineage>
</organism>
<gene>
    <name evidence="1" type="ORF">CQW49_18285</name>
</gene>
<evidence type="ECO:0000313" key="2">
    <source>
        <dbReference type="Proteomes" id="UP000230709"/>
    </source>
</evidence>